<proteinExistence type="predicted"/>
<feature type="transmembrane region" description="Helical" evidence="1">
    <location>
        <begin position="6"/>
        <end position="23"/>
    </location>
</feature>
<dbReference type="AlphaFoldDB" id="A0A0S2LTX8"/>
<organism evidence="2">
    <name type="scientific">Lasioglossum malachurum</name>
    <dbReference type="NCBI Taxonomy" id="88512"/>
    <lineage>
        <taxon>Eukaryota</taxon>
        <taxon>Metazoa</taxon>
        <taxon>Ecdysozoa</taxon>
        <taxon>Arthropoda</taxon>
        <taxon>Hexapoda</taxon>
        <taxon>Insecta</taxon>
        <taxon>Pterygota</taxon>
        <taxon>Neoptera</taxon>
        <taxon>Endopterygota</taxon>
        <taxon>Hymenoptera</taxon>
        <taxon>Apocrita</taxon>
        <taxon>Aculeata</taxon>
        <taxon>Apoidea</taxon>
        <taxon>Anthophila</taxon>
        <taxon>Halictidae</taxon>
        <taxon>Halictinae</taxon>
        <taxon>Halictini</taxon>
        <taxon>Lasioglossum</taxon>
        <taxon>Sphecodogastra</taxon>
    </lineage>
</organism>
<keyword evidence="2" id="KW-0496">Mitochondrion</keyword>
<evidence type="ECO:0000256" key="1">
    <source>
        <dbReference type="SAM" id="Phobius"/>
    </source>
</evidence>
<keyword evidence="1" id="KW-1133">Transmembrane helix</keyword>
<name>A0A0S2LTX8_9HYME</name>
<keyword evidence="1" id="KW-0812">Transmembrane</keyword>
<reference evidence="2" key="1">
    <citation type="submission" date="2015-06" db="EMBL/GenBank/DDBJ databases">
        <title>High-throughput detection of wild bee species with mitogenome skimming and resequencing (mt-S/R).</title>
        <authorList>
            <person name="Tang M."/>
            <person name="Hardman C."/>
            <person name="Ji Y."/>
            <person name="Meng G."/>
            <person name="Liu S."/>
            <person name="Tan M."/>
            <person name="Yang S."/>
            <person name="Yang C."/>
            <person name="Moss E."/>
            <person name="Nevard T."/>
            <person name="Potts S.G."/>
            <person name="Zhou X."/>
            <person name="Yu D.W."/>
        </authorList>
    </citation>
    <scope>NUCLEOTIDE SEQUENCE</scope>
</reference>
<gene>
    <name evidence="2" type="primary">ATP8</name>
</gene>
<evidence type="ECO:0000313" key="2">
    <source>
        <dbReference type="EMBL" id="ALO64813.1"/>
    </source>
</evidence>
<geneLocation type="mitochondrion" evidence="2"/>
<accession>A0A0S2LTX8</accession>
<protein>
    <submittedName>
        <fullName evidence="2">ATP synthase F0 subunit 8</fullName>
    </submittedName>
</protein>
<dbReference type="EMBL" id="KT164674">
    <property type="protein sequence ID" value="ALO64813.1"/>
    <property type="molecule type" value="Genomic_DNA"/>
</dbReference>
<sequence>MYWTFLLIYTMLNMYMFMSLLYFSPSLSFNKFKIVKKYPKMNKKLIF</sequence>
<keyword evidence="1" id="KW-0472">Membrane</keyword>